<dbReference type="InterPro" id="IPR036629">
    <property type="entry name" value="YjbJ_sf"/>
</dbReference>
<evidence type="ECO:0000256" key="1">
    <source>
        <dbReference type="ARBA" id="ARBA00009129"/>
    </source>
</evidence>
<dbReference type="InterPro" id="IPR008462">
    <property type="entry name" value="CsbD"/>
</dbReference>
<evidence type="ECO:0000256" key="2">
    <source>
        <dbReference type="SAM" id="MobiDB-lite"/>
    </source>
</evidence>
<name>A0A512JJN4_9HYPH</name>
<accession>A0A512JJN4</accession>
<evidence type="ECO:0000313" key="4">
    <source>
        <dbReference type="EMBL" id="GEP10167.1"/>
    </source>
</evidence>
<evidence type="ECO:0000259" key="3">
    <source>
        <dbReference type="Pfam" id="PF05532"/>
    </source>
</evidence>
<keyword evidence="5" id="KW-1185">Reference proteome</keyword>
<dbReference type="Proteomes" id="UP000321750">
    <property type="component" value="Unassembled WGS sequence"/>
</dbReference>
<dbReference type="EMBL" id="BJZV01000009">
    <property type="protein sequence ID" value="GEP10167.1"/>
    <property type="molecule type" value="Genomic_DNA"/>
</dbReference>
<proteinExistence type="inferred from homology"/>
<reference evidence="4 5" key="1">
    <citation type="submission" date="2019-07" db="EMBL/GenBank/DDBJ databases">
        <title>Whole genome shotgun sequence of Methylobacterium gnaphalii NBRC 107716.</title>
        <authorList>
            <person name="Hosoyama A."/>
            <person name="Uohara A."/>
            <person name="Ohji S."/>
            <person name="Ichikawa N."/>
        </authorList>
    </citation>
    <scope>NUCLEOTIDE SEQUENCE [LARGE SCALE GENOMIC DNA]</scope>
    <source>
        <strain evidence="4 5">NBRC 107716</strain>
    </source>
</reference>
<comment type="caution">
    <text evidence="4">The sequence shown here is derived from an EMBL/GenBank/DDBJ whole genome shotgun (WGS) entry which is preliminary data.</text>
</comment>
<sequence>MAANENEGPDPDRTEGSAKRVVGKVKEGIGSLVGDEKTRHEGKSEQVEGKVQNTIGSIKDTLKGK</sequence>
<dbReference type="RefSeq" id="WP_147046459.1">
    <property type="nucleotide sequence ID" value="NZ_BJZV01000009.1"/>
</dbReference>
<dbReference type="Pfam" id="PF05532">
    <property type="entry name" value="CsbD"/>
    <property type="match status" value="1"/>
</dbReference>
<comment type="similarity">
    <text evidence="1">Belongs to the UPF0337 (CsbD) family.</text>
</comment>
<dbReference type="AlphaFoldDB" id="A0A512JJN4"/>
<feature type="region of interest" description="Disordered" evidence="2">
    <location>
        <begin position="1"/>
        <end position="28"/>
    </location>
</feature>
<organism evidence="4 5">
    <name type="scientific">Methylobacterium gnaphalii</name>
    <dbReference type="NCBI Taxonomy" id="1010610"/>
    <lineage>
        <taxon>Bacteria</taxon>
        <taxon>Pseudomonadati</taxon>
        <taxon>Pseudomonadota</taxon>
        <taxon>Alphaproteobacteria</taxon>
        <taxon>Hyphomicrobiales</taxon>
        <taxon>Methylobacteriaceae</taxon>
        <taxon>Methylobacterium</taxon>
    </lineage>
</organism>
<dbReference type="OrthoDB" id="9796058at2"/>
<protein>
    <recommendedName>
        <fullName evidence="3">CsbD-like domain-containing protein</fullName>
    </recommendedName>
</protein>
<gene>
    <name evidence="4" type="ORF">MGN01_20120</name>
</gene>
<dbReference type="SUPFAM" id="SSF69047">
    <property type="entry name" value="Hypothetical protein YjbJ"/>
    <property type="match status" value="1"/>
</dbReference>
<dbReference type="Gene3D" id="1.10.1470.10">
    <property type="entry name" value="YjbJ"/>
    <property type="match status" value="1"/>
</dbReference>
<evidence type="ECO:0000313" key="5">
    <source>
        <dbReference type="Proteomes" id="UP000321750"/>
    </source>
</evidence>
<feature type="domain" description="CsbD-like" evidence="3">
    <location>
        <begin position="12"/>
        <end position="63"/>
    </location>
</feature>